<feature type="non-terminal residue" evidence="2">
    <location>
        <position position="141"/>
    </location>
</feature>
<gene>
    <name evidence="2" type="ORF">PCOR1329_LOCUS25089</name>
</gene>
<feature type="compositionally biased region" description="Basic and acidic residues" evidence="1">
    <location>
        <begin position="110"/>
        <end position="120"/>
    </location>
</feature>
<comment type="caution">
    <text evidence="2">The sequence shown here is derived from an EMBL/GenBank/DDBJ whole genome shotgun (WGS) entry which is preliminary data.</text>
</comment>
<accession>A0ABN9S589</accession>
<organism evidence="2 3">
    <name type="scientific">Prorocentrum cordatum</name>
    <dbReference type="NCBI Taxonomy" id="2364126"/>
    <lineage>
        <taxon>Eukaryota</taxon>
        <taxon>Sar</taxon>
        <taxon>Alveolata</taxon>
        <taxon>Dinophyceae</taxon>
        <taxon>Prorocentrales</taxon>
        <taxon>Prorocentraceae</taxon>
        <taxon>Prorocentrum</taxon>
    </lineage>
</organism>
<proteinExistence type="predicted"/>
<feature type="region of interest" description="Disordered" evidence="1">
    <location>
        <begin position="110"/>
        <end position="141"/>
    </location>
</feature>
<dbReference type="Proteomes" id="UP001189429">
    <property type="component" value="Unassembled WGS sequence"/>
</dbReference>
<reference evidence="2" key="1">
    <citation type="submission" date="2023-10" db="EMBL/GenBank/DDBJ databases">
        <authorList>
            <person name="Chen Y."/>
            <person name="Shah S."/>
            <person name="Dougan E. K."/>
            <person name="Thang M."/>
            <person name="Chan C."/>
        </authorList>
    </citation>
    <scope>NUCLEOTIDE SEQUENCE [LARGE SCALE GENOMIC DNA]</scope>
</reference>
<name>A0ABN9S589_9DINO</name>
<dbReference type="EMBL" id="CAUYUJ010008730">
    <property type="protein sequence ID" value="CAK0824776.1"/>
    <property type="molecule type" value="Genomic_DNA"/>
</dbReference>
<evidence type="ECO:0000256" key="1">
    <source>
        <dbReference type="SAM" id="MobiDB-lite"/>
    </source>
</evidence>
<sequence length="141" mass="15100">MRFAHVLCSSHLAISDGRYLALAVSPTRSSFTRIRSGEVLHVQSALHGSSVFCTLRGQEAKGEAEGERRGRGLPAGSGPLVAMFALDGPAPLLLPIAPLPLWKSTGRLPERKHAAKEVPDRPAWPPQAHAAPSRVCPEEEV</sequence>
<protein>
    <submittedName>
        <fullName evidence="2">Uncharacterized protein</fullName>
    </submittedName>
</protein>
<evidence type="ECO:0000313" key="2">
    <source>
        <dbReference type="EMBL" id="CAK0824776.1"/>
    </source>
</evidence>
<keyword evidence="3" id="KW-1185">Reference proteome</keyword>
<evidence type="ECO:0000313" key="3">
    <source>
        <dbReference type="Proteomes" id="UP001189429"/>
    </source>
</evidence>